<dbReference type="PANTHER" id="PTHR16127">
    <property type="entry name" value="TAXILIN"/>
    <property type="match status" value="1"/>
</dbReference>
<dbReference type="InterPro" id="IPR026183">
    <property type="entry name" value="Taxilin_fam"/>
</dbReference>
<dbReference type="PANTHER" id="PTHR16127:SF13">
    <property type="entry name" value="GH01188P"/>
    <property type="match status" value="1"/>
</dbReference>
<dbReference type="STRING" id="130081.M2W6T0"/>
<dbReference type="Pfam" id="PF09728">
    <property type="entry name" value="Taxilin"/>
    <property type="match status" value="1"/>
</dbReference>
<name>M2W6T0_GALSU</name>
<dbReference type="eggNOG" id="KOG1850">
    <property type="taxonomic scope" value="Eukaryota"/>
</dbReference>
<sequence length="440" mass="51276">MSASEEKEDKTRSLETSQFKELLAERITTLESSQDTEEDKRIENKYKTAVKEGKALAESTDSTPESKLKSLLWKYINKCTECKNLEYDVCRERQKSIVLERELEDICFEMKKLRAAKQKLETLSRELNKQNKTLAEESERRLKEEKERQAEIVKKFNEAMEEINSKIEYHSTKEAEMYKQKLEEKIEAFHVLQEKYDLREEHFATQLGMKELEAELAKAKLREATEEFERKKEENNSQMREFFLVVDTLQSKLAEYDKKCSQFEEALEQSSSVFKKYEDTIDKLSKTAFSLQETNGDLKKQNEEAGSQLATLTSELEAAKKNEQKAKEKCECLEKLCRSLSAERSSLQKRIDEICTVWSVVENQISGLKTQVEEVGSGKILESLQKLKDKGELPEGEFVAMFEEFRRLNFQERFKLFSKLSLGVDQRNSKCESKPSKSSK</sequence>
<evidence type="ECO:0000256" key="2">
    <source>
        <dbReference type="SAM" id="Coils"/>
    </source>
</evidence>
<dbReference type="OrthoDB" id="425555at2759"/>
<dbReference type="GO" id="GO:0019905">
    <property type="term" value="F:syntaxin binding"/>
    <property type="evidence" value="ECO:0007669"/>
    <property type="project" value="InterPro"/>
</dbReference>
<evidence type="ECO:0000313" key="4">
    <source>
        <dbReference type="Proteomes" id="UP000030680"/>
    </source>
</evidence>
<accession>M2W6T0</accession>
<feature type="coiled-coil region" evidence="2">
    <location>
        <begin position="295"/>
        <end position="350"/>
    </location>
</feature>
<keyword evidence="4" id="KW-1185">Reference proteome</keyword>
<dbReference type="RefSeq" id="XP_005708026.1">
    <property type="nucleotide sequence ID" value="XM_005707969.1"/>
</dbReference>
<dbReference type="KEGG" id="gsl:Gasu_11840"/>
<evidence type="ECO:0000256" key="1">
    <source>
        <dbReference type="ARBA" id="ARBA00009550"/>
    </source>
</evidence>
<keyword evidence="2" id="KW-0175">Coiled coil</keyword>
<dbReference type="Gramene" id="EME31506">
    <property type="protein sequence ID" value="EME31506"/>
    <property type="gene ID" value="Gasu_11840"/>
</dbReference>
<dbReference type="Proteomes" id="UP000030680">
    <property type="component" value="Unassembled WGS sequence"/>
</dbReference>
<proteinExistence type="inferred from homology"/>
<dbReference type="Gene3D" id="1.20.5.170">
    <property type="match status" value="1"/>
</dbReference>
<dbReference type="OMA" id="VQYNMAR"/>
<dbReference type="SUPFAM" id="SSF90257">
    <property type="entry name" value="Myosin rod fragments"/>
    <property type="match status" value="1"/>
</dbReference>
<comment type="similarity">
    <text evidence="1">Belongs to the taxilin family.</text>
</comment>
<dbReference type="AlphaFoldDB" id="M2W6T0"/>
<protein>
    <submittedName>
        <fullName evidence="3">Uncharacterized protein</fullName>
    </submittedName>
</protein>
<reference evidence="4" key="1">
    <citation type="journal article" date="2013" name="Science">
        <title>Gene transfer from bacteria and archaea facilitated evolution of an extremophilic eukaryote.</title>
        <authorList>
            <person name="Schonknecht G."/>
            <person name="Chen W.H."/>
            <person name="Ternes C.M."/>
            <person name="Barbier G.G."/>
            <person name="Shrestha R.P."/>
            <person name="Stanke M."/>
            <person name="Brautigam A."/>
            <person name="Baker B.J."/>
            <person name="Banfield J.F."/>
            <person name="Garavito R.M."/>
            <person name="Carr K."/>
            <person name="Wilkerson C."/>
            <person name="Rensing S.A."/>
            <person name="Gagneul D."/>
            <person name="Dickenson N.E."/>
            <person name="Oesterhelt C."/>
            <person name="Lercher M.J."/>
            <person name="Weber A.P."/>
        </authorList>
    </citation>
    <scope>NUCLEOTIDE SEQUENCE [LARGE SCALE GENOMIC DNA]</scope>
    <source>
        <strain evidence="4">074W</strain>
    </source>
</reference>
<gene>
    <name evidence="3" type="ORF">Gasu_11840</name>
</gene>
<feature type="coiled-coil region" evidence="2">
    <location>
        <begin position="110"/>
        <end position="266"/>
    </location>
</feature>
<dbReference type="EMBL" id="KB454491">
    <property type="protein sequence ID" value="EME31506.1"/>
    <property type="molecule type" value="Genomic_DNA"/>
</dbReference>
<dbReference type="GeneID" id="17090148"/>
<evidence type="ECO:0000313" key="3">
    <source>
        <dbReference type="EMBL" id="EME31506.1"/>
    </source>
</evidence>
<organism evidence="3 4">
    <name type="scientific">Galdieria sulphuraria</name>
    <name type="common">Red alga</name>
    <dbReference type="NCBI Taxonomy" id="130081"/>
    <lineage>
        <taxon>Eukaryota</taxon>
        <taxon>Rhodophyta</taxon>
        <taxon>Bangiophyceae</taxon>
        <taxon>Galdieriales</taxon>
        <taxon>Galdieriaceae</taxon>
        <taxon>Galdieria</taxon>
    </lineage>
</organism>